<evidence type="ECO:0000256" key="1">
    <source>
        <dbReference type="SAM" id="Phobius"/>
    </source>
</evidence>
<keyword evidence="1" id="KW-0812">Transmembrane</keyword>
<keyword evidence="1" id="KW-1133">Transmembrane helix</keyword>
<organism evidence="2 3">
    <name type="scientific">Shewanella zhuhaiensis</name>
    <dbReference type="NCBI Taxonomy" id="2919576"/>
    <lineage>
        <taxon>Bacteria</taxon>
        <taxon>Pseudomonadati</taxon>
        <taxon>Pseudomonadota</taxon>
        <taxon>Gammaproteobacteria</taxon>
        <taxon>Alteromonadales</taxon>
        <taxon>Shewanellaceae</taxon>
        <taxon>Shewanella</taxon>
    </lineage>
</organism>
<proteinExistence type="predicted"/>
<dbReference type="RefSeq" id="WP_240590802.1">
    <property type="nucleotide sequence ID" value="NZ_JAKUDL010000002.1"/>
</dbReference>
<dbReference type="EMBL" id="JAKUDL010000002">
    <property type="protein sequence ID" value="MCH4294468.1"/>
    <property type="molecule type" value="Genomic_DNA"/>
</dbReference>
<dbReference type="Proteomes" id="UP001297581">
    <property type="component" value="Unassembled WGS sequence"/>
</dbReference>
<accession>A0AAJ1F0K9</accession>
<evidence type="ECO:0000313" key="3">
    <source>
        <dbReference type="Proteomes" id="UP001297581"/>
    </source>
</evidence>
<comment type="caution">
    <text evidence="2">The sequence shown here is derived from an EMBL/GenBank/DDBJ whole genome shotgun (WGS) entry which is preliminary data.</text>
</comment>
<keyword evidence="3" id="KW-1185">Reference proteome</keyword>
<reference evidence="2 3" key="1">
    <citation type="submission" date="2022-02" db="EMBL/GenBank/DDBJ databases">
        <title>The genome sequence of Shewanella sp. 3B26.</title>
        <authorList>
            <person name="Du J."/>
        </authorList>
    </citation>
    <scope>NUCLEOTIDE SEQUENCE [LARGE SCALE GENOMIC DNA]</scope>
    <source>
        <strain evidence="2 3">3B26</strain>
    </source>
</reference>
<keyword evidence="1" id="KW-0472">Membrane</keyword>
<gene>
    <name evidence="2" type="ORF">MJ923_09155</name>
</gene>
<name>A0AAJ1F0K9_9GAMM</name>
<sequence length="62" mass="6738">MGSNKGILVTLVVALLAAAALFHFKGTLGILVLPLFIALVLFVTLKLYRLMEKDNPGEPDDR</sequence>
<dbReference type="AlphaFoldDB" id="A0AAJ1F0K9"/>
<protein>
    <submittedName>
        <fullName evidence="2">Uncharacterized protein</fullName>
    </submittedName>
</protein>
<evidence type="ECO:0000313" key="2">
    <source>
        <dbReference type="EMBL" id="MCH4294468.1"/>
    </source>
</evidence>
<feature type="transmembrane region" description="Helical" evidence="1">
    <location>
        <begin position="30"/>
        <end position="48"/>
    </location>
</feature>